<dbReference type="Proteomes" id="UP000289738">
    <property type="component" value="Chromosome A05"/>
</dbReference>
<keyword evidence="2" id="KW-1185">Reference proteome</keyword>
<dbReference type="EMBL" id="SDMP01000005">
    <property type="protein sequence ID" value="RYR57839.1"/>
    <property type="molecule type" value="Genomic_DNA"/>
</dbReference>
<evidence type="ECO:0008006" key="3">
    <source>
        <dbReference type="Google" id="ProtNLM"/>
    </source>
</evidence>
<reference evidence="1 2" key="1">
    <citation type="submission" date="2019-01" db="EMBL/GenBank/DDBJ databases">
        <title>Sequencing of cultivated peanut Arachis hypogaea provides insights into genome evolution and oil improvement.</title>
        <authorList>
            <person name="Chen X."/>
        </authorList>
    </citation>
    <scope>NUCLEOTIDE SEQUENCE [LARGE SCALE GENOMIC DNA]</scope>
    <source>
        <strain evidence="2">cv. Fuhuasheng</strain>
        <tissue evidence="1">Leaves</tissue>
    </source>
</reference>
<evidence type="ECO:0000313" key="2">
    <source>
        <dbReference type="Proteomes" id="UP000289738"/>
    </source>
</evidence>
<protein>
    <recommendedName>
        <fullName evidence="3">Retrotransposon gag domain-containing protein</fullName>
    </recommendedName>
</protein>
<sequence>MILNYNKILIKLLNKITLWDKSELRINLSVLFSIKCNVGESIDKYLARFKNMKNRCFTSVSESEVVKMVVNGLEFGVKKKLEDQQYHDMTQLVENIRQIKQLKVEKETKYKEVIKKNK</sequence>
<accession>A0A445D3Q0</accession>
<dbReference type="AlphaFoldDB" id="A0A445D3Q0"/>
<name>A0A445D3Q0_ARAHY</name>
<gene>
    <name evidence="1" type="ORF">Ahy_A05g023518</name>
</gene>
<evidence type="ECO:0000313" key="1">
    <source>
        <dbReference type="EMBL" id="RYR57839.1"/>
    </source>
</evidence>
<organism evidence="1 2">
    <name type="scientific">Arachis hypogaea</name>
    <name type="common">Peanut</name>
    <dbReference type="NCBI Taxonomy" id="3818"/>
    <lineage>
        <taxon>Eukaryota</taxon>
        <taxon>Viridiplantae</taxon>
        <taxon>Streptophyta</taxon>
        <taxon>Embryophyta</taxon>
        <taxon>Tracheophyta</taxon>
        <taxon>Spermatophyta</taxon>
        <taxon>Magnoliopsida</taxon>
        <taxon>eudicotyledons</taxon>
        <taxon>Gunneridae</taxon>
        <taxon>Pentapetalae</taxon>
        <taxon>rosids</taxon>
        <taxon>fabids</taxon>
        <taxon>Fabales</taxon>
        <taxon>Fabaceae</taxon>
        <taxon>Papilionoideae</taxon>
        <taxon>50 kb inversion clade</taxon>
        <taxon>dalbergioids sensu lato</taxon>
        <taxon>Dalbergieae</taxon>
        <taxon>Pterocarpus clade</taxon>
        <taxon>Arachis</taxon>
    </lineage>
</organism>
<comment type="caution">
    <text evidence="1">The sequence shown here is derived from an EMBL/GenBank/DDBJ whole genome shotgun (WGS) entry which is preliminary data.</text>
</comment>
<proteinExistence type="predicted"/>